<gene>
    <name evidence="2" type="ORF">ANCDUO_00075</name>
</gene>
<sequence>MEAYAADEMEQLRNTVQRLMADNEQKNHQINSLRTALGEQLRSRSQQDDYYTVSRWNEQPAYDLNTQIRRLLLLKVQYPGFTFKQNDLGHLSTQFFPLVKTSCPIV</sequence>
<dbReference type="OrthoDB" id="6516566at2759"/>
<reference evidence="2 3" key="1">
    <citation type="submission" date="2013-12" db="EMBL/GenBank/DDBJ databases">
        <title>Draft genome of the parsitic nematode Ancylostoma duodenale.</title>
        <authorList>
            <person name="Mitreva M."/>
        </authorList>
    </citation>
    <scope>NUCLEOTIDE SEQUENCE [LARGE SCALE GENOMIC DNA]</scope>
    <source>
        <strain evidence="2 3">Zhejiang</strain>
    </source>
</reference>
<keyword evidence="3" id="KW-1185">Reference proteome</keyword>
<organism evidence="2 3">
    <name type="scientific">Ancylostoma duodenale</name>
    <dbReference type="NCBI Taxonomy" id="51022"/>
    <lineage>
        <taxon>Eukaryota</taxon>
        <taxon>Metazoa</taxon>
        <taxon>Ecdysozoa</taxon>
        <taxon>Nematoda</taxon>
        <taxon>Chromadorea</taxon>
        <taxon>Rhabditida</taxon>
        <taxon>Rhabditina</taxon>
        <taxon>Rhabditomorpha</taxon>
        <taxon>Strongyloidea</taxon>
        <taxon>Ancylostomatidae</taxon>
        <taxon>Ancylostomatinae</taxon>
        <taxon>Ancylostoma</taxon>
    </lineage>
</organism>
<name>A0A0C2H6S5_9BILA</name>
<evidence type="ECO:0000313" key="2">
    <source>
        <dbReference type="EMBL" id="KIH69580.1"/>
    </source>
</evidence>
<feature type="coiled-coil region" evidence="1">
    <location>
        <begin position="6"/>
        <end position="36"/>
    </location>
</feature>
<evidence type="ECO:0000256" key="1">
    <source>
        <dbReference type="SAM" id="Coils"/>
    </source>
</evidence>
<dbReference type="Proteomes" id="UP000054047">
    <property type="component" value="Unassembled WGS sequence"/>
</dbReference>
<proteinExistence type="predicted"/>
<dbReference type="EMBL" id="KN726137">
    <property type="protein sequence ID" value="KIH69580.1"/>
    <property type="molecule type" value="Genomic_DNA"/>
</dbReference>
<protein>
    <submittedName>
        <fullName evidence="2">Uncharacterized protein</fullName>
    </submittedName>
</protein>
<keyword evidence="1" id="KW-0175">Coiled coil</keyword>
<evidence type="ECO:0000313" key="3">
    <source>
        <dbReference type="Proteomes" id="UP000054047"/>
    </source>
</evidence>
<dbReference type="AlphaFoldDB" id="A0A0C2H6S5"/>
<accession>A0A0C2H6S5</accession>